<comment type="caution">
    <text evidence="1">The sequence shown here is derived from an EMBL/GenBank/DDBJ whole genome shotgun (WGS) entry which is preliminary data.</text>
</comment>
<sequence length="70" mass="7975">MKSSVASIGKGYPFRKMQAFFVVDKLTSFALFSTFITNQYEVFGNFKGKTATTFLCFISRTRTLKTLKIN</sequence>
<reference evidence="1" key="1">
    <citation type="submission" date="2007-11" db="EMBL/GenBank/DDBJ databases">
        <authorList>
            <person name="Fulton L."/>
            <person name="Clifton S."/>
            <person name="Fulton B."/>
            <person name="Xu J."/>
            <person name="Minx P."/>
            <person name="Pepin K.H."/>
            <person name="Johnson M."/>
            <person name="Thiruvilangam P."/>
            <person name="Bhonagiri V."/>
            <person name="Nash W.E."/>
            <person name="Mardis E.R."/>
            <person name="Wilson R.K."/>
        </authorList>
    </citation>
    <scope>NUCLEOTIDE SEQUENCE [LARGE SCALE GENOMIC DNA]</scope>
    <source>
        <strain evidence="1">DSM 1402</strain>
    </source>
</reference>
<reference evidence="1" key="2">
    <citation type="submission" date="2014-06" db="EMBL/GenBank/DDBJ databases">
        <title>Draft genome sequence of Clostridium ramosum(DSM 1402).</title>
        <authorList>
            <person name="Sudarsanam P."/>
            <person name="Ley R."/>
            <person name="Guruge J."/>
            <person name="Turnbaugh P.J."/>
            <person name="Mahowald M."/>
            <person name="Liep D."/>
            <person name="Gordon J."/>
        </authorList>
    </citation>
    <scope>NUCLEOTIDE SEQUENCE</scope>
    <source>
        <strain evidence="1">DSM 1402</strain>
    </source>
</reference>
<dbReference type="Proteomes" id="UP000005798">
    <property type="component" value="Unassembled WGS sequence"/>
</dbReference>
<dbReference type="EMBL" id="ABFX02000006">
    <property type="protein sequence ID" value="EDS18398.1"/>
    <property type="molecule type" value="Genomic_DNA"/>
</dbReference>
<gene>
    <name evidence="1" type="ORF">CLORAM_01944</name>
</gene>
<organism evidence="1 2">
    <name type="scientific">Thomasclavelia ramosa DSM 1402</name>
    <dbReference type="NCBI Taxonomy" id="445974"/>
    <lineage>
        <taxon>Bacteria</taxon>
        <taxon>Bacillati</taxon>
        <taxon>Bacillota</taxon>
        <taxon>Erysipelotrichia</taxon>
        <taxon>Erysipelotrichales</taxon>
        <taxon>Coprobacillaceae</taxon>
        <taxon>Thomasclavelia</taxon>
    </lineage>
</organism>
<evidence type="ECO:0000313" key="2">
    <source>
        <dbReference type="Proteomes" id="UP000005798"/>
    </source>
</evidence>
<dbReference type="HOGENOM" id="CLU_2751657_0_0_9"/>
<dbReference type="AlphaFoldDB" id="B0N5N0"/>
<name>B0N5N0_9FIRM</name>
<keyword evidence="2" id="KW-1185">Reference proteome</keyword>
<protein>
    <submittedName>
        <fullName evidence="1">Uncharacterized protein</fullName>
    </submittedName>
</protein>
<accession>B0N5N0</accession>
<evidence type="ECO:0000313" key="1">
    <source>
        <dbReference type="EMBL" id="EDS18398.1"/>
    </source>
</evidence>
<proteinExistence type="predicted"/>